<evidence type="ECO:0000313" key="3">
    <source>
        <dbReference type="Proteomes" id="UP000545761"/>
    </source>
</evidence>
<sequence>MAERKEGVTRRYRGGDFFFSSYSRAGDDCIGVAGYGADASPDGAVAILDSKRQDGPVLEVTQGAWSAFLAYARV</sequence>
<dbReference type="EMBL" id="JACEHE010000046">
    <property type="protein sequence ID" value="MBA2951410.1"/>
    <property type="molecule type" value="Genomic_DNA"/>
</dbReference>
<accession>A0A7W0ID58</accession>
<dbReference type="InterPro" id="IPR007278">
    <property type="entry name" value="DUF397"/>
</dbReference>
<comment type="caution">
    <text evidence="2">The sequence shown here is derived from an EMBL/GenBank/DDBJ whole genome shotgun (WGS) entry which is preliminary data.</text>
</comment>
<name>A0A7W0ID58_9ACTN</name>
<evidence type="ECO:0000313" key="2">
    <source>
        <dbReference type="EMBL" id="MBA2951410.1"/>
    </source>
</evidence>
<dbReference type="Pfam" id="PF04149">
    <property type="entry name" value="DUF397"/>
    <property type="match status" value="1"/>
</dbReference>
<proteinExistence type="predicted"/>
<reference evidence="2 3" key="1">
    <citation type="submission" date="2020-07" db="EMBL/GenBank/DDBJ databases">
        <title>Streptomyces isolated from Indian soil.</title>
        <authorList>
            <person name="Mandal S."/>
            <person name="Maiti P.K."/>
        </authorList>
    </citation>
    <scope>NUCLEOTIDE SEQUENCE [LARGE SCALE GENOMIC DNA]</scope>
    <source>
        <strain evidence="2 3">PSKA28</strain>
    </source>
</reference>
<organism evidence="2 3">
    <name type="scientific">Streptomyces himalayensis subsp. himalayensis</name>
    <dbReference type="NCBI Taxonomy" id="2756131"/>
    <lineage>
        <taxon>Bacteria</taxon>
        <taxon>Bacillati</taxon>
        <taxon>Actinomycetota</taxon>
        <taxon>Actinomycetes</taxon>
        <taxon>Kitasatosporales</taxon>
        <taxon>Streptomycetaceae</taxon>
        <taxon>Streptomyces</taxon>
        <taxon>Streptomyces himalayensis</taxon>
    </lineage>
</organism>
<gene>
    <name evidence="2" type="ORF">H1D24_38115</name>
</gene>
<feature type="domain" description="DUF397" evidence="1">
    <location>
        <begin position="20"/>
        <end position="73"/>
    </location>
</feature>
<dbReference type="Proteomes" id="UP000545761">
    <property type="component" value="Unassembled WGS sequence"/>
</dbReference>
<protein>
    <submittedName>
        <fullName evidence="2">DUF397 domain-containing protein</fullName>
    </submittedName>
</protein>
<evidence type="ECO:0000259" key="1">
    <source>
        <dbReference type="Pfam" id="PF04149"/>
    </source>
</evidence>
<dbReference type="AlphaFoldDB" id="A0A7W0ID58"/>